<protein>
    <recommendedName>
        <fullName evidence="3">Phosphate transport regulator</fullName>
    </recommendedName>
</protein>
<proteinExistence type="predicted"/>
<evidence type="ECO:0000313" key="2">
    <source>
        <dbReference type="Proteomes" id="UP001589748"/>
    </source>
</evidence>
<organism evidence="1 2">
    <name type="scientific">Kineococcus gynurae</name>
    <dbReference type="NCBI Taxonomy" id="452979"/>
    <lineage>
        <taxon>Bacteria</taxon>
        <taxon>Bacillati</taxon>
        <taxon>Actinomycetota</taxon>
        <taxon>Actinomycetes</taxon>
        <taxon>Kineosporiales</taxon>
        <taxon>Kineosporiaceae</taxon>
        <taxon>Kineococcus</taxon>
    </lineage>
</organism>
<dbReference type="InterPro" id="IPR038078">
    <property type="entry name" value="PhoU-like_sf"/>
</dbReference>
<dbReference type="Gene3D" id="1.20.58.220">
    <property type="entry name" value="Phosphate transport system protein phou homolog 2, domain 2"/>
    <property type="match status" value="1"/>
</dbReference>
<evidence type="ECO:0008006" key="3">
    <source>
        <dbReference type="Google" id="ProtNLM"/>
    </source>
</evidence>
<dbReference type="PANTHER" id="PTHR37298">
    <property type="entry name" value="UPF0111 PROTEIN YKAA"/>
    <property type="match status" value="1"/>
</dbReference>
<dbReference type="InterPro" id="IPR052912">
    <property type="entry name" value="UPF0111_domain"/>
</dbReference>
<gene>
    <name evidence="1" type="ORF">ACFFVI_03525</name>
</gene>
<reference evidence="1 2" key="1">
    <citation type="submission" date="2024-09" db="EMBL/GenBank/DDBJ databases">
        <authorList>
            <person name="Sun Q."/>
            <person name="Mori K."/>
        </authorList>
    </citation>
    <scope>NUCLEOTIDE SEQUENCE [LARGE SCALE GENOMIC DNA]</scope>
    <source>
        <strain evidence="1 2">TISTR 1856</strain>
    </source>
</reference>
<accession>A0ABV5LPQ2</accession>
<evidence type="ECO:0000313" key="1">
    <source>
        <dbReference type="EMBL" id="MFB9376032.1"/>
    </source>
</evidence>
<name>A0ABV5LPQ2_9ACTN</name>
<comment type="caution">
    <text evidence="1">The sequence shown here is derived from an EMBL/GenBank/DDBJ whole genome shotgun (WGS) entry which is preliminary data.</text>
</comment>
<dbReference type="Proteomes" id="UP001589748">
    <property type="component" value="Unassembled WGS sequence"/>
</dbReference>
<dbReference type="PANTHER" id="PTHR37298:SF1">
    <property type="entry name" value="UPF0111 PROTEIN YKAA"/>
    <property type="match status" value="1"/>
</dbReference>
<sequence length="206" mass="22676">MRLRVQPRDPSFLDAAASVGGQLVEATNLLASVLGADESLRQDLGQRMVELQVEATETGHGALAGVGRSWVTSLDRDDSYRLIAAVVDVLDVLQSTADLVIVLRAEVSHGLAADLVEVVQRQSELCEHALRQLRRPSGGPERWTTSRRLARQAATLGNRMLALNLETSRDVGDLRRREEIRLALLRCSDTLTRLARTIDAIVIKEH</sequence>
<dbReference type="EMBL" id="JBHMDM010000001">
    <property type="protein sequence ID" value="MFB9376032.1"/>
    <property type="molecule type" value="Genomic_DNA"/>
</dbReference>
<dbReference type="RefSeq" id="WP_380139494.1">
    <property type="nucleotide sequence ID" value="NZ_JBHLUI010000012.1"/>
</dbReference>
<keyword evidence="2" id="KW-1185">Reference proteome</keyword>